<name>A0A9Y1BPB3_9ARCH</name>
<dbReference type="Proteomes" id="UP001200513">
    <property type="component" value="Chromosome"/>
</dbReference>
<dbReference type="AlphaFoldDB" id="A0A9Y1BPB3"/>
<protein>
    <submittedName>
        <fullName evidence="2">Uncharacterized protein</fullName>
    </submittedName>
</protein>
<gene>
    <name evidence="2" type="ORF">K9W46_09930</name>
</gene>
<feature type="region of interest" description="Disordered" evidence="1">
    <location>
        <begin position="113"/>
        <end position="134"/>
    </location>
</feature>
<reference evidence="2" key="1">
    <citation type="journal article" date="2022" name="Nat. Microbiol.">
        <title>Unique mobile elements and scalable gene flow at the prokaryote-eukaryote boundary revealed by circularized Asgard archaea genomes.</title>
        <authorList>
            <person name="Wu F."/>
            <person name="Speth D.R."/>
            <person name="Philosof A."/>
            <person name="Cremiere A."/>
            <person name="Narayanan A."/>
            <person name="Barco R.A."/>
            <person name="Connon S.A."/>
            <person name="Amend J.P."/>
            <person name="Antoshechkin I.A."/>
            <person name="Orphan V.J."/>
        </authorList>
    </citation>
    <scope>NUCLEOTIDE SEQUENCE</scope>
    <source>
        <strain evidence="2">PR6</strain>
    </source>
</reference>
<evidence type="ECO:0000256" key="1">
    <source>
        <dbReference type="SAM" id="MobiDB-lite"/>
    </source>
</evidence>
<organism evidence="2">
    <name type="scientific">Candidatus Heimdallarchaeum endolithica</name>
    <dbReference type="NCBI Taxonomy" id="2876572"/>
    <lineage>
        <taxon>Archaea</taxon>
        <taxon>Promethearchaeati</taxon>
        <taxon>Candidatus Heimdallarchaeota</taxon>
        <taxon>Candidatus Heimdallarchaeia (ex Rinke et al. 2021) (nom. nud.)</taxon>
        <taxon>Candidatus Heimdallarchaeales</taxon>
        <taxon>Candidatus Heimdallarchaeaceae</taxon>
        <taxon>Candidatus Heimdallarchaeum</taxon>
    </lineage>
</organism>
<proteinExistence type="predicted"/>
<dbReference type="EMBL" id="CP084167">
    <property type="protein sequence ID" value="UJG42699.1"/>
    <property type="molecule type" value="Genomic_DNA"/>
</dbReference>
<evidence type="ECO:0000313" key="2">
    <source>
        <dbReference type="EMBL" id="UJG42699.1"/>
    </source>
</evidence>
<sequence length="214" mass="25278">MHEPMYFKIDKKGKLFVDFGNSRMIEKREAWIKYLKEKYNLSEGKLSILKKRAGLSTAIKQGMSINGVNMLKGKEEDIALIIVIMWEYQQVWNKVGEKFVELIKEKGFSNARKENARKENARKENARKKNAKKEYEVTNQNKIRVKEGKEKREYKVKLVGEKEKKPNVQKKKVNLPEENELVKKYLKRLREIAESEVFKGKKGEIITIIRKLKM</sequence>
<feature type="compositionally biased region" description="Basic and acidic residues" evidence="1">
    <location>
        <begin position="113"/>
        <end position="124"/>
    </location>
</feature>
<accession>A0A9Y1BPB3</accession>